<dbReference type="EMBL" id="CDMY01000061">
    <property type="protein sequence ID" value="CEL92296.1"/>
    <property type="molecule type" value="Genomic_DNA"/>
</dbReference>
<gene>
    <name evidence="1" type="ORF">Vbra_11022</name>
</gene>
<dbReference type="InParanoid" id="A0A0G4E8S9"/>
<evidence type="ECO:0000313" key="2">
    <source>
        <dbReference type="Proteomes" id="UP000041254"/>
    </source>
</evidence>
<reference evidence="1 2" key="1">
    <citation type="submission" date="2014-11" db="EMBL/GenBank/DDBJ databases">
        <authorList>
            <person name="Zhu J."/>
            <person name="Qi W."/>
            <person name="Song R."/>
        </authorList>
    </citation>
    <scope>NUCLEOTIDE SEQUENCE [LARGE SCALE GENOMIC DNA]</scope>
</reference>
<evidence type="ECO:0000313" key="1">
    <source>
        <dbReference type="EMBL" id="CEL92296.1"/>
    </source>
</evidence>
<protein>
    <submittedName>
        <fullName evidence="1">Uncharacterized protein</fullName>
    </submittedName>
</protein>
<organism evidence="1 2">
    <name type="scientific">Vitrella brassicaformis (strain CCMP3155)</name>
    <dbReference type="NCBI Taxonomy" id="1169540"/>
    <lineage>
        <taxon>Eukaryota</taxon>
        <taxon>Sar</taxon>
        <taxon>Alveolata</taxon>
        <taxon>Colpodellida</taxon>
        <taxon>Vitrellaceae</taxon>
        <taxon>Vitrella</taxon>
    </lineage>
</organism>
<dbReference type="Proteomes" id="UP000041254">
    <property type="component" value="Unassembled WGS sequence"/>
</dbReference>
<keyword evidence="2" id="KW-1185">Reference proteome</keyword>
<dbReference type="OrthoDB" id="10655594at2759"/>
<dbReference type="VEuPathDB" id="CryptoDB:Vbra_11022"/>
<dbReference type="AlphaFoldDB" id="A0A0G4E8S9"/>
<name>A0A0G4E8S9_VITBC</name>
<sequence length="270" mass="29331">MRDAASRRGDEAAFRSALLTTAGDAWGTRGSVDATVVDGVLREVEKPTGWEDAVRRWRRKTQGSAFKYRITNPVGTAGVYTWMVNVLVHHGQWETARDALTYAGLIPAGPFFVKPASAFGLSAPGDPPVYHLDRLALYVAESMLDVDIGSGQRDGEKRVTGLEELHCGQMDEAASVEGAAAVKDMAYAAARVGLRDLCHDRREHETILIACQTSEGLNRAPSLLLSREHVLSLVERDMEKETRLVQQQGEVEAGGGGVLFSVDLKAREVA</sequence>
<accession>A0A0G4E8S9</accession>
<proteinExistence type="predicted"/>